<proteinExistence type="predicted"/>
<evidence type="ECO:0000313" key="2">
    <source>
        <dbReference type="Proteomes" id="UP001169217"/>
    </source>
</evidence>
<organism evidence="1 2">
    <name type="scientific">Colletotrichum limetticola</name>
    <dbReference type="NCBI Taxonomy" id="1209924"/>
    <lineage>
        <taxon>Eukaryota</taxon>
        <taxon>Fungi</taxon>
        <taxon>Dikarya</taxon>
        <taxon>Ascomycota</taxon>
        <taxon>Pezizomycotina</taxon>
        <taxon>Sordariomycetes</taxon>
        <taxon>Hypocreomycetidae</taxon>
        <taxon>Glomerellales</taxon>
        <taxon>Glomerellaceae</taxon>
        <taxon>Colletotrichum</taxon>
        <taxon>Colletotrichum acutatum species complex</taxon>
    </lineage>
</organism>
<dbReference type="EMBL" id="JARUPT010001539">
    <property type="protein sequence ID" value="KAK0367440.1"/>
    <property type="molecule type" value="Genomic_DNA"/>
</dbReference>
<sequence>MGLQKRRGLVWPRITRCGRCRKWHVRTAISEGRQAVSLFTYRFCAVIKRDVQQCYETISTRIVHTFFDWFLNQKVGKDGRKKRGIKKKSSLGTYWKVFRLVFERAVLRRLSKRHGLDDQRRANRCMVMEDLMQQNETTLSTTKKSFKLEEMRILAVLFLLLLTPAGPRPTATLNLRFKDIR</sequence>
<dbReference type="InterPro" id="IPR021842">
    <property type="entry name" value="DUF3435"/>
</dbReference>
<accession>A0ABQ9PC41</accession>
<feature type="non-terminal residue" evidence="1">
    <location>
        <position position="181"/>
    </location>
</feature>
<gene>
    <name evidence="1" type="ORF">CLIM01_15202</name>
</gene>
<dbReference type="Proteomes" id="UP001169217">
    <property type="component" value="Unassembled WGS sequence"/>
</dbReference>
<keyword evidence="2" id="KW-1185">Reference proteome</keyword>
<name>A0ABQ9PC41_9PEZI</name>
<comment type="caution">
    <text evidence="1">The sequence shown here is derived from an EMBL/GenBank/DDBJ whole genome shotgun (WGS) entry which is preliminary data.</text>
</comment>
<protein>
    <submittedName>
        <fullName evidence="1">C2H2 finger domain-containing protein</fullName>
    </submittedName>
</protein>
<dbReference type="PANTHER" id="PTHR37535:SF2">
    <property type="entry name" value="FINGER DOMAIN PROTEIN, PUTATIVE (AFU_ORTHOLOGUE AFUA_6G09300)-RELATED"/>
    <property type="match status" value="1"/>
</dbReference>
<dbReference type="Pfam" id="PF11917">
    <property type="entry name" value="DUF3435"/>
    <property type="match status" value="1"/>
</dbReference>
<evidence type="ECO:0000313" key="1">
    <source>
        <dbReference type="EMBL" id="KAK0367440.1"/>
    </source>
</evidence>
<reference evidence="1" key="1">
    <citation type="submission" date="2023-04" db="EMBL/GenBank/DDBJ databases">
        <title>Colletotrichum limetticola genome sequence.</title>
        <authorList>
            <person name="Baroncelli R."/>
        </authorList>
    </citation>
    <scope>NUCLEOTIDE SEQUENCE</scope>
    <source>
        <strain evidence="1">KLA-Anderson</strain>
    </source>
</reference>
<dbReference type="PANTHER" id="PTHR37535">
    <property type="entry name" value="FLUG DOMAIN PROTEIN"/>
    <property type="match status" value="1"/>
</dbReference>